<comment type="caution">
    <text evidence="2">The sequence shown here is derived from an EMBL/GenBank/DDBJ whole genome shotgun (WGS) entry which is preliminary data.</text>
</comment>
<dbReference type="SUPFAM" id="SSF109604">
    <property type="entry name" value="HD-domain/PDEase-like"/>
    <property type="match status" value="1"/>
</dbReference>
<dbReference type="InterPro" id="IPR052340">
    <property type="entry name" value="RNase_Y/CdgJ"/>
</dbReference>
<proteinExistence type="predicted"/>
<organism evidence="2 3">
    <name type="scientific">Plasticicumulans acidivorans</name>
    <dbReference type="NCBI Taxonomy" id="886464"/>
    <lineage>
        <taxon>Bacteria</taxon>
        <taxon>Pseudomonadati</taxon>
        <taxon>Pseudomonadota</taxon>
        <taxon>Gammaproteobacteria</taxon>
        <taxon>Candidatus Competibacteraceae</taxon>
        <taxon>Plasticicumulans</taxon>
    </lineage>
</organism>
<dbReference type="Proteomes" id="UP000246569">
    <property type="component" value="Unassembled WGS sequence"/>
</dbReference>
<dbReference type="Pfam" id="PF08668">
    <property type="entry name" value="HDOD"/>
    <property type="match status" value="1"/>
</dbReference>
<dbReference type="InterPro" id="IPR013976">
    <property type="entry name" value="HDOD"/>
</dbReference>
<evidence type="ECO:0000313" key="3">
    <source>
        <dbReference type="Proteomes" id="UP000246569"/>
    </source>
</evidence>
<reference evidence="2 3" key="1">
    <citation type="submission" date="2018-05" db="EMBL/GenBank/DDBJ databases">
        <title>Genomic Encyclopedia of Type Strains, Phase IV (KMG-IV): sequencing the most valuable type-strain genomes for metagenomic binning, comparative biology and taxonomic classification.</title>
        <authorList>
            <person name="Goeker M."/>
        </authorList>
    </citation>
    <scope>NUCLEOTIDE SEQUENCE [LARGE SCALE GENOMIC DNA]</scope>
    <source>
        <strain evidence="2 3">DSM 23606</strain>
    </source>
</reference>
<evidence type="ECO:0000313" key="2">
    <source>
        <dbReference type="EMBL" id="PWV65712.1"/>
    </source>
</evidence>
<dbReference type="EMBL" id="QGTJ01000001">
    <property type="protein sequence ID" value="PWV65712.1"/>
    <property type="molecule type" value="Genomic_DNA"/>
</dbReference>
<dbReference type="OrthoDB" id="9770715at2"/>
<dbReference type="PROSITE" id="PS51833">
    <property type="entry name" value="HDOD"/>
    <property type="match status" value="1"/>
</dbReference>
<dbReference type="PANTHER" id="PTHR33525">
    <property type="match status" value="1"/>
</dbReference>
<dbReference type="CDD" id="cd00077">
    <property type="entry name" value="HDc"/>
    <property type="match status" value="1"/>
</dbReference>
<dbReference type="Gene3D" id="1.10.3210.10">
    <property type="entry name" value="Hypothetical protein af1432"/>
    <property type="match status" value="1"/>
</dbReference>
<protein>
    <submittedName>
        <fullName evidence="2">HD-like signal output (HDOD) protein</fullName>
    </submittedName>
</protein>
<sequence length="277" mass="30774">MNVKELAASVTDLTTLPDSYQQVRALAEDPNSSLKDFADVVSMDAAISARLLRLVNSPFYGLPSKIESVLRAINLIGTEELCNLVLASAVTGMFKSVRDEHFDLEAFWWRNVNVAMLARQLGREGKVREVERLFVAGILHDIGRLVAFQQLPTLAAEIEQAQSDASDWVRQKAVLSFSYADLGAELLAQWNMPEALVEIVASQNQPLRAMEQTRDAAILHMATRAVGWVETPDQLDEEQAGACVDEDVWEEARLEPWQLIEAIGVVHDCGPEVRSIF</sequence>
<dbReference type="InterPro" id="IPR003607">
    <property type="entry name" value="HD/PDEase_dom"/>
</dbReference>
<dbReference type="RefSeq" id="WP_110016709.1">
    <property type="nucleotide sequence ID" value="NZ_QGTJ01000001.1"/>
</dbReference>
<dbReference type="PANTHER" id="PTHR33525:SF3">
    <property type="entry name" value="RIBONUCLEASE Y"/>
    <property type="match status" value="1"/>
</dbReference>
<feature type="domain" description="HDOD" evidence="1">
    <location>
        <begin position="13"/>
        <end position="206"/>
    </location>
</feature>
<gene>
    <name evidence="2" type="ORF">C7443_101197</name>
</gene>
<evidence type="ECO:0000259" key="1">
    <source>
        <dbReference type="PROSITE" id="PS51833"/>
    </source>
</evidence>
<accession>A0A317MZI5</accession>
<keyword evidence="3" id="KW-1185">Reference proteome</keyword>
<dbReference type="AlphaFoldDB" id="A0A317MZI5"/>
<name>A0A317MZI5_9GAMM</name>